<dbReference type="AlphaFoldDB" id="A0A9X1RF64"/>
<name>A0A9X1RF64_9BRAD</name>
<dbReference type="Proteomes" id="UP001139012">
    <property type="component" value="Unassembled WGS sequence"/>
</dbReference>
<comment type="caution">
    <text evidence="2">The sequence shown here is derived from an EMBL/GenBank/DDBJ whole genome shotgun (WGS) entry which is preliminary data.</text>
</comment>
<evidence type="ECO:0000313" key="4">
    <source>
        <dbReference type="Proteomes" id="UP001139012"/>
    </source>
</evidence>
<evidence type="ECO:0000313" key="5">
    <source>
        <dbReference type="Proteomes" id="UP001139054"/>
    </source>
</evidence>
<feature type="region of interest" description="Disordered" evidence="1">
    <location>
        <begin position="86"/>
        <end position="121"/>
    </location>
</feature>
<evidence type="ECO:0000256" key="1">
    <source>
        <dbReference type="SAM" id="MobiDB-lite"/>
    </source>
</evidence>
<gene>
    <name evidence="3" type="ORF">L6637_32585</name>
    <name evidence="2" type="ORF">L6654_29675</name>
</gene>
<reference evidence="2" key="1">
    <citation type="submission" date="2022-01" db="EMBL/GenBank/DDBJ databases">
        <title>Genome sequnece data of strain Bradyrhizobium sp. nov.</title>
        <authorList>
            <person name="Zhang J."/>
        </authorList>
    </citation>
    <scope>NUCLEOTIDE SEQUENCE</scope>
    <source>
        <strain evidence="3">WYCCWR 12774</strain>
        <strain evidence="2">WYCCWR 13023</strain>
    </source>
</reference>
<accession>A0A9X1RF64</accession>
<dbReference type="Proteomes" id="UP001139054">
    <property type="component" value="Unassembled WGS sequence"/>
</dbReference>
<protein>
    <submittedName>
        <fullName evidence="2">Uncharacterized protein</fullName>
    </submittedName>
</protein>
<keyword evidence="4" id="KW-1185">Reference proteome</keyword>
<proteinExistence type="predicted"/>
<feature type="compositionally biased region" description="Basic residues" evidence="1">
    <location>
        <begin position="110"/>
        <end position="119"/>
    </location>
</feature>
<dbReference type="EMBL" id="JAKLUA010000015">
    <property type="protein sequence ID" value="MCG2671699.1"/>
    <property type="molecule type" value="Genomic_DNA"/>
</dbReference>
<evidence type="ECO:0000313" key="3">
    <source>
        <dbReference type="EMBL" id="MCG2671699.1"/>
    </source>
</evidence>
<dbReference type="EMBL" id="JAKLTY010000023">
    <property type="protein sequence ID" value="MCG2630806.1"/>
    <property type="molecule type" value="Genomic_DNA"/>
</dbReference>
<dbReference type="RefSeq" id="WP_237873170.1">
    <property type="nucleotide sequence ID" value="NZ_JAKLTY010000023.1"/>
</dbReference>
<evidence type="ECO:0000313" key="2">
    <source>
        <dbReference type="EMBL" id="MCG2630806.1"/>
    </source>
</evidence>
<organism evidence="2 5">
    <name type="scientific">Bradyrhizobium zhengyangense</name>
    <dbReference type="NCBI Taxonomy" id="2911009"/>
    <lineage>
        <taxon>Bacteria</taxon>
        <taxon>Pseudomonadati</taxon>
        <taxon>Pseudomonadota</taxon>
        <taxon>Alphaproteobacteria</taxon>
        <taxon>Hyphomicrobiales</taxon>
        <taxon>Nitrobacteraceae</taxon>
        <taxon>Bradyrhizobium</taxon>
    </lineage>
</organism>
<sequence>MMPLLRYFLFTGSVLLALLSVADRYLPPSSETVAPIDVDRSIIRIRSAQHLPEKIVFNTAHPPVVVAAAPLVKDPRDDNLRRSVAMATDEVSSPAGPSRISAAKGVPQRHAVHPQRRVRKEPERRLVAEDRGLFGAW</sequence>